<dbReference type="STRING" id="1280837.A0A316VLZ8"/>
<feature type="region of interest" description="Disordered" evidence="4">
    <location>
        <begin position="86"/>
        <end position="109"/>
    </location>
</feature>
<dbReference type="GO" id="GO:0030015">
    <property type="term" value="C:CCR4-NOT core complex"/>
    <property type="evidence" value="ECO:0007669"/>
    <property type="project" value="InterPro"/>
</dbReference>
<keyword evidence="7" id="KW-1185">Reference proteome</keyword>
<evidence type="ECO:0000256" key="1">
    <source>
        <dbReference type="ARBA" id="ARBA00007682"/>
    </source>
</evidence>
<dbReference type="GeneID" id="37023865"/>
<evidence type="ECO:0000313" key="7">
    <source>
        <dbReference type="Proteomes" id="UP000245771"/>
    </source>
</evidence>
<organism evidence="6 7">
    <name type="scientific">Meira miltonrushii</name>
    <dbReference type="NCBI Taxonomy" id="1280837"/>
    <lineage>
        <taxon>Eukaryota</taxon>
        <taxon>Fungi</taxon>
        <taxon>Dikarya</taxon>
        <taxon>Basidiomycota</taxon>
        <taxon>Ustilaginomycotina</taxon>
        <taxon>Exobasidiomycetes</taxon>
        <taxon>Exobasidiales</taxon>
        <taxon>Brachybasidiaceae</taxon>
        <taxon>Meira</taxon>
    </lineage>
</organism>
<dbReference type="GO" id="GO:0006355">
    <property type="term" value="P:regulation of DNA-templated transcription"/>
    <property type="evidence" value="ECO:0007669"/>
    <property type="project" value="InterPro"/>
</dbReference>
<evidence type="ECO:0000259" key="5">
    <source>
        <dbReference type="Pfam" id="PF04153"/>
    </source>
</evidence>
<dbReference type="RefSeq" id="XP_025358642.1">
    <property type="nucleotide sequence ID" value="XM_025502084.1"/>
</dbReference>
<feature type="region of interest" description="Disordered" evidence="4">
    <location>
        <begin position="1"/>
        <end position="61"/>
    </location>
</feature>
<feature type="compositionally biased region" description="Low complexity" evidence="4">
    <location>
        <begin position="525"/>
        <end position="557"/>
    </location>
</feature>
<dbReference type="InterPro" id="IPR040168">
    <property type="entry name" value="Not2/3/5"/>
</dbReference>
<feature type="compositionally biased region" description="Low complexity" evidence="4">
    <location>
        <begin position="97"/>
        <end position="106"/>
    </location>
</feature>
<dbReference type="AlphaFoldDB" id="A0A316VLZ8"/>
<sequence>MQRPGLPPPQRPSTMNPLNFNRAASGASAGGNAGTTGGAPSPANYNYLPRPSPGANAGSGSTPFNRGFPFGASNLPPHLANFAGAGSAGSGAGAGQSTGQQGQSGSLNINDFPALGGSFNSAPSIGGGTMSYANSTVGNRNGAGVEAGLNTDDFPSLTDGFSVNAANGVGSQQANQEQASAAATLQHQRLAREQNPSQQTLNAARGGFGGDVDRNYATKVGMQQPPGMSAAQNWFSQNFGGAAAVAAGLNGSAPTGAGSLQSPALANQVANRALDGVGGQGGLDGQQGGAGNVGSGGLMLPNVGGGTAPGGTQSQAAGAIAKTPAQQVLTSPADRFGLVGLLNIIKMQDPDLSMLAMGSDLQTLGLNLGAQDSLSASFVTPWSDNAAAAALQVEPEFHLPSCYNVQPPPPASSKIASFSDETLFFIFYSTPRDVLQEVAAQELYNRNWRFYRGGLNMWLTKEENVQPTHKDLRAEKGVYIFWDPASWSKISREFVLAYDALEDRSNNVNQAQLLGANSASGQGGQQTSSVQQLQGTNSAQNSQAQQGQQGNQATAVQ</sequence>
<feature type="compositionally biased region" description="Gly residues" evidence="4">
    <location>
        <begin position="86"/>
        <end position="96"/>
    </location>
</feature>
<feature type="domain" description="NOT2/NOT3/NOT5 C-terminal" evidence="5">
    <location>
        <begin position="377"/>
        <end position="501"/>
    </location>
</feature>
<evidence type="ECO:0000313" key="6">
    <source>
        <dbReference type="EMBL" id="PWN38340.1"/>
    </source>
</evidence>
<evidence type="ECO:0000256" key="2">
    <source>
        <dbReference type="ARBA" id="ARBA00023015"/>
    </source>
</evidence>
<evidence type="ECO:0000256" key="4">
    <source>
        <dbReference type="SAM" id="MobiDB-lite"/>
    </source>
</evidence>
<name>A0A316VLZ8_9BASI</name>
<dbReference type="EMBL" id="KZ819602">
    <property type="protein sequence ID" value="PWN38340.1"/>
    <property type="molecule type" value="Genomic_DNA"/>
</dbReference>
<feature type="compositionally biased region" description="Gly residues" evidence="4">
    <location>
        <begin position="28"/>
        <end position="37"/>
    </location>
</feature>
<keyword evidence="3" id="KW-0804">Transcription</keyword>
<feature type="compositionally biased region" description="Pro residues" evidence="4">
    <location>
        <begin position="1"/>
        <end position="11"/>
    </location>
</feature>
<proteinExistence type="inferred from homology"/>
<dbReference type="InParanoid" id="A0A316VLZ8"/>
<protein>
    <recommendedName>
        <fullName evidence="5">NOT2/NOT3/NOT5 C-terminal domain-containing protein</fullName>
    </recommendedName>
</protein>
<dbReference type="Gene3D" id="2.30.30.1020">
    <property type="entry name" value="CCR4-NOT complex subunit 2/3/5, C-terminal domain"/>
    <property type="match status" value="1"/>
</dbReference>
<dbReference type="Pfam" id="PF04153">
    <property type="entry name" value="NOT2_3_5_C"/>
    <property type="match status" value="1"/>
</dbReference>
<accession>A0A316VLZ8</accession>
<reference evidence="6 7" key="1">
    <citation type="journal article" date="2018" name="Mol. Biol. Evol.">
        <title>Broad Genomic Sampling Reveals a Smut Pathogenic Ancestry of the Fungal Clade Ustilaginomycotina.</title>
        <authorList>
            <person name="Kijpornyongpan T."/>
            <person name="Mondo S.J."/>
            <person name="Barry K."/>
            <person name="Sandor L."/>
            <person name="Lee J."/>
            <person name="Lipzen A."/>
            <person name="Pangilinan J."/>
            <person name="LaButti K."/>
            <person name="Hainaut M."/>
            <person name="Henrissat B."/>
            <person name="Grigoriev I.V."/>
            <person name="Spatafora J.W."/>
            <person name="Aime M.C."/>
        </authorList>
    </citation>
    <scope>NUCLEOTIDE SEQUENCE [LARGE SCALE GENOMIC DNA]</scope>
    <source>
        <strain evidence="6 7">MCA 3882</strain>
    </source>
</reference>
<feature type="region of interest" description="Disordered" evidence="4">
    <location>
        <begin position="278"/>
        <end position="319"/>
    </location>
</feature>
<feature type="region of interest" description="Disordered" evidence="4">
    <location>
        <begin position="517"/>
        <end position="557"/>
    </location>
</feature>
<feature type="compositionally biased region" description="Gly residues" evidence="4">
    <location>
        <begin position="278"/>
        <end position="309"/>
    </location>
</feature>
<gene>
    <name evidence="6" type="ORF">FA14DRAFT_25976</name>
</gene>
<dbReference type="Proteomes" id="UP000245771">
    <property type="component" value="Unassembled WGS sequence"/>
</dbReference>
<dbReference type="InterPro" id="IPR007282">
    <property type="entry name" value="NOT2/3/5_C"/>
</dbReference>
<dbReference type="InterPro" id="IPR038635">
    <property type="entry name" value="CCR4-NOT_su2/3/5_C_sf"/>
</dbReference>
<keyword evidence="2" id="KW-0805">Transcription regulation</keyword>
<comment type="similarity">
    <text evidence="1">Belongs to the CNOT2/3/5 family.</text>
</comment>
<dbReference type="PANTHER" id="PTHR23326">
    <property type="entry name" value="CCR4 NOT-RELATED"/>
    <property type="match status" value="1"/>
</dbReference>
<dbReference type="GO" id="GO:0000289">
    <property type="term" value="P:nuclear-transcribed mRNA poly(A) tail shortening"/>
    <property type="evidence" value="ECO:0007669"/>
    <property type="project" value="UniProtKB-ARBA"/>
</dbReference>
<dbReference type="OrthoDB" id="25391at2759"/>
<evidence type="ECO:0000256" key="3">
    <source>
        <dbReference type="ARBA" id="ARBA00023163"/>
    </source>
</evidence>